<accession>D7BCC8</accession>
<dbReference type="AlphaFoldDB" id="D7BCC8"/>
<dbReference type="InterPro" id="IPR028096">
    <property type="entry name" value="EfeO_Cupredoxin"/>
</dbReference>
<organism evidence="3 4">
    <name type="scientific">Allomeiothermus silvanus (strain ATCC 700542 / DSM 9946 / NBRC 106475 / NCIMB 13440 / VI-R2)</name>
    <name type="common">Thermus silvanus</name>
    <dbReference type="NCBI Taxonomy" id="526227"/>
    <lineage>
        <taxon>Bacteria</taxon>
        <taxon>Thermotogati</taxon>
        <taxon>Deinococcota</taxon>
        <taxon>Deinococci</taxon>
        <taxon>Thermales</taxon>
        <taxon>Thermaceae</taxon>
        <taxon>Allomeiothermus</taxon>
    </lineage>
</organism>
<feature type="domain" description="EfeO-type cupredoxin-like" evidence="2">
    <location>
        <begin position="10"/>
        <end position="103"/>
    </location>
</feature>
<evidence type="ECO:0000313" key="3">
    <source>
        <dbReference type="EMBL" id="ADH64625.1"/>
    </source>
</evidence>
<reference evidence="3 4" key="1">
    <citation type="journal article" date="2010" name="Stand. Genomic Sci.">
        <title>Complete genome sequence of Meiothermus silvanus type strain (VI-R2).</title>
        <authorList>
            <person name="Sikorski J."/>
            <person name="Tindall B.J."/>
            <person name="Lowry S."/>
            <person name="Lucas S."/>
            <person name="Nolan M."/>
            <person name="Copeland A."/>
            <person name="Glavina Del Rio T."/>
            <person name="Tice H."/>
            <person name="Cheng J.F."/>
            <person name="Han C."/>
            <person name="Pitluck S."/>
            <person name="Liolios K."/>
            <person name="Ivanova N."/>
            <person name="Mavromatis K."/>
            <person name="Mikhailova N."/>
            <person name="Pati A."/>
            <person name="Goodwin L."/>
            <person name="Chen A."/>
            <person name="Palaniappan K."/>
            <person name="Land M."/>
            <person name="Hauser L."/>
            <person name="Chang Y.J."/>
            <person name="Jeffries C.D."/>
            <person name="Rohde M."/>
            <person name="Goker M."/>
            <person name="Woyke T."/>
            <person name="Bristow J."/>
            <person name="Eisen J.A."/>
            <person name="Markowitz V."/>
            <person name="Hugenholtz P."/>
            <person name="Kyrpides N.C."/>
            <person name="Klenk H.P."/>
            <person name="Lapidus A."/>
        </authorList>
    </citation>
    <scope>NUCLEOTIDE SEQUENCE [LARGE SCALE GENOMIC DNA]</scope>
    <source>
        <strain evidence="4">ATCC 700542 / DSM 9946 / VI-R2</strain>
    </source>
</reference>
<dbReference type="STRING" id="526227.Mesil_2780"/>
<dbReference type="Proteomes" id="UP000001916">
    <property type="component" value="Chromosome"/>
</dbReference>
<protein>
    <submittedName>
        <fullName evidence="3">Blue (Type 1) copper domain protein</fullName>
    </submittedName>
</protein>
<feature type="chain" id="PRO_5003092920" evidence="1">
    <location>
        <begin position="21"/>
        <end position="112"/>
    </location>
</feature>
<keyword evidence="1" id="KW-0732">Signal</keyword>
<dbReference type="InterPro" id="IPR008972">
    <property type="entry name" value="Cupredoxin"/>
</dbReference>
<evidence type="ECO:0000256" key="1">
    <source>
        <dbReference type="SAM" id="SignalP"/>
    </source>
</evidence>
<dbReference type="HOGENOM" id="CLU_084115_4_0_0"/>
<sequence>MKYGVLLALLLMACAPTTTAPSPTATPPVTQVQVALVDFEFRPATLQIAPGTTVVFKNQGQAPHTVTDGAGRFDSGNLAPGAEFRYTFQAPGAYQIYCKIHPYMTLSLQVGP</sequence>
<dbReference type="KEGG" id="msv:Mesil_2780"/>
<feature type="signal peptide" evidence="1">
    <location>
        <begin position="1"/>
        <end position="20"/>
    </location>
</feature>
<dbReference type="OrthoDB" id="9757546at2"/>
<evidence type="ECO:0000313" key="4">
    <source>
        <dbReference type="Proteomes" id="UP000001916"/>
    </source>
</evidence>
<dbReference type="PANTHER" id="PTHR36507:SF1">
    <property type="entry name" value="BLL1555 PROTEIN"/>
    <property type="match status" value="1"/>
</dbReference>
<dbReference type="EMBL" id="CP002042">
    <property type="protein sequence ID" value="ADH64625.1"/>
    <property type="molecule type" value="Genomic_DNA"/>
</dbReference>
<dbReference type="SUPFAM" id="SSF49503">
    <property type="entry name" value="Cupredoxins"/>
    <property type="match status" value="1"/>
</dbReference>
<evidence type="ECO:0000259" key="2">
    <source>
        <dbReference type="Pfam" id="PF13473"/>
    </source>
</evidence>
<dbReference type="eggNOG" id="COG3794">
    <property type="taxonomic scope" value="Bacteria"/>
</dbReference>
<dbReference type="InterPro" id="IPR052721">
    <property type="entry name" value="ET_Amicyanin"/>
</dbReference>
<keyword evidence="4" id="KW-1185">Reference proteome</keyword>
<dbReference type="RefSeq" id="WP_013159160.1">
    <property type="nucleotide sequence ID" value="NC_014212.1"/>
</dbReference>
<name>D7BCC8_ALLS1</name>
<dbReference type="Pfam" id="PF13473">
    <property type="entry name" value="Cupredoxin_1"/>
    <property type="match status" value="1"/>
</dbReference>
<dbReference type="PANTHER" id="PTHR36507">
    <property type="entry name" value="BLL1555 PROTEIN"/>
    <property type="match status" value="1"/>
</dbReference>
<dbReference type="Gene3D" id="2.60.40.420">
    <property type="entry name" value="Cupredoxins - blue copper proteins"/>
    <property type="match status" value="1"/>
</dbReference>
<gene>
    <name evidence="3" type="ordered locus">Mesil_2780</name>
</gene>
<proteinExistence type="predicted"/>